<evidence type="ECO:0000313" key="3">
    <source>
        <dbReference type="Proteomes" id="UP001589920"/>
    </source>
</evidence>
<feature type="compositionally biased region" description="Basic and acidic residues" evidence="1">
    <location>
        <begin position="1"/>
        <end position="31"/>
    </location>
</feature>
<protein>
    <recommendedName>
        <fullName evidence="4">Type IV pilus biogenesis protein PilP</fullName>
    </recommendedName>
</protein>
<evidence type="ECO:0000313" key="2">
    <source>
        <dbReference type="EMBL" id="MFC0812059.1"/>
    </source>
</evidence>
<evidence type="ECO:0000256" key="1">
    <source>
        <dbReference type="SAM" id="MobiDB-lite"/>
    </source>
</evidence>
<reference evidence="2 3" key="1">
    <citation type="submission" date="2024-09" db="EMBL/GenBank/DDBJ databases">
        <authorList>
            <person name="Sun Q."/>
            <person name="Mori K."/>
        </authorList>
    </citation>
    <scope>NUCLEOTIDE SEQUENCE [LARGE SCALE GENOMIC DNA]</scope>
    <source>
        <strain evidence="2 3">KCTC 42086</strain>
    </source>
</reference>
<proteinExistence type="predicted"/>
<name>A0ABV6T486_9RHOB</name>
<feature type="compositionally biased region" description="Low complexity" evidence="1">
    <location>
        <begin position="39"/>
        <end position="49"/>
    </location>
</feature>
<accession>A0ABV6T486</accession>
<dbReference type="EMBL" id="JBHMQU010000032">
    <property type="protein sequence ID" value="MFC0812059.1"/>
    <property type="molecule type" value="Genomic_DNA"/>
</dbReference>
<feature type="non-terminal residue" evidence="2">
    <location>
        <position position="1"/>
    </location>
</feature>
<gene>
    <name evidence="2" type="ORF">ACFHYO_08020</name>
</gene>
<organism evidence="2 3">
    <name type="scientific">Paracoccus panacisoli</name>
    <dbReference type="NCBI Taxonomy" id="1510163"/>
    <lineage>
        <taxon>Bacteria</taxon>
        <taxon>Pseudomonadati</taxon>
        <taxon>Pseudomonadota</taxon>
        <taxon>Alphaproteobacteria</taxon>
        <taxon>Rhodobacterales</taxon>
        <taxon>Paracoccaceae</taxon>
        <taxon>Paracoccus</taxon>
    </lineage>
</organism>
<keyword evidence="3" id="KW-1185">Reference proteome</keyword>
<dbReference type="Proteomes" id="UP001589920">
    <property type="component" value="Unassembled WGS sequence"/>
</dbReference>
<evidence type="ECO:0008006" key="4">
    <source>
        <dbReference type="Google" id="ProtNLM"/>
    </source>
</evidence>
<comment type="caution">
    <text evidence="2">The sequence shown here is derived from an EMBL/GenBank/DDBJ whole genome shotgun (WGS) entry which is preliminary data.</text>
</comment>
<feature type="region of interest" description="Disordered" evidence="1">
    <location>
        <begin position="1"/>
        <end position="50"/>
    </location>
</feature>
<sequence>ARAQAEARARAQAAAEERAAIAARGEYRPPENDDEPEVATTAAKGTTAGQVARNATVGGMELGRTQVIGVIGAGRASRGLIRLRNGKVVTVRLGDRIDGGAINSIGNGRISYVKGGRQFNLPILNGR</sequence>